<protein>
    <recommendedName>
        <fullName evidence="3">DUF4262 domain-containing protein</fullName>
    </recommendedName>
</protein>
<organism evidence="1 2">
    <name type="scientific">Terrabacter lapilli</name>
    <dbReference type="NCBI Taxonomy" id="436231"/>
    <lineage>
        <taxon>Bacteria</taxon>
        <taxon>Bacillati</taxon>
        <taxon>Actinomycetota</taxon>
        <taxon>Actinomycetes</taxon>
        <taxon>Micrococcales</taxon>
        <taxon>Intrasporangiaceae</taxon>
        <taxon>Terrabacter</taxon>
    </lineage>
</organism>
<keyword evidence="2" id="KW-1185">Reference proteome</keyword>
<name>A0ABN2S2Q8_9MICO</name>
<dbReference type="Proteomes" id="UP001500013">
    <property type="component" value="Unassembled WGS sequence"/>
</dbReference>
<evidence type="ECO:0000313" key="2">
    <source>
        <dbReference type="Proteomes" id="UP001500013"/>
    </source>
</evidence>
<accession>A0ABN2S2Q8</accession>
<proteinExistence type="predicted"/>
<sequence length="151" mass="16442">MDDVRVAPWLDQEDRRVSQNIRTHGCSIEYVFLCEGDEVPTPFCYTIGLSGLGHPELLVFGLEYPSAAGLLNHVFALVAAGRDLVPGEPLTFEGHDETYLIEDVPNPGEIIFAANRYYGRPALASVPAFPRPGDFSAVIDDTRDVGPCGCC</sequence>
<dbReference type="EMBL" id="BAAAPU010000007">
    <property type="protein sequence ID" value="GAA1979299.1"/>
    <property type="molecule type" value="Genomic_DNA"/>
</dbReference>
<evidence type="ECO:0000313" key="1">
    <source>
        <dbReference type="EMBL" id="GAA1979299.1"/>
    </source>
</evidence>
<dbReference type="InterPro" id="IPR025358">
    <property type="entry name" value="DUF4262"/>
</dbReference>
<reference evidence="1 2" key="1">
    <citation type="journal article" date="2019" name="Int. J. Syst. Evol. Microbiol.">
        <title>The Global Catalogue of Microorganisms (GCM) 10K type strain sequencing project: providing services to taxonomists for standard genome sequencing and annotation.</title>
        <authorList>
            <consortium name="The Broad Institute Genomics Platform"/>
            <consortium name="The Broad Institute Genome Sequencing Center for Infectious Disease"/>
            <person name="Wu L."/>
            <person name="Ma J."/>
        </authorList>
    </citation>
    <scope>NUCLEOTIDE SEQUENCE [LARGE SCALE GENOMIC DNA]</scope>
    <source>
        <strain evidence="1 2">JCM 15628</strain>
    </source>
</reference>
<dbReference type="RefSeq" id="WP_344061304.1">
    <property type="nucleotide sequence ID" value="NZ_BAAAPU010000007.1"/>
</dbReference>
<evidence type="ECO:0008006" key="3">
    <source>
        <dbReference type="Google" id="ProtNLM"/>
    </source>
</evidence>
<gene>
    <name evidence="1" type="ORF">GCM10009817_19850</name>
</gene>
<dbReference type="Pfam" id="PF14081">
    <property type="entry name" value="DUF4262"/>
    <property type="match status" value="1"/>
</dbReference>
<comment type="caution">
    <text evidence="1">The sequence shown here is derived from an EMBL/GenBank/DDBJ whole genome shotgun (WGS) entry which is preliminary data.</text>
</comment>